<proteinExistence type="predicted"/>
<evidence type="ECO:0000313" key="2">
    <source>
        <dbReference type="Proteomes" id="UP001243009"/>
    </source>
</evidence>
<comment type="caution">
    <text evidence="1">The sequence shown here is derived from an EMBL/GenBank/DDBJ whole genome shotgun (WGS) entry which is preliminary data.</text>
</comment>
<name>A0ABT9DY00_9PROT</name>
<keyword evidence="2" id="KW-1185">Reference proteome</keyword>
<dbReference type="EMBL" id="JAUTWS010000008">
    <property type="protein sequence ID" value="MDO9708754.1"/>
    <property type="molecule type" value="Genomic_DNA"/>
</dbReference>
<reference evidence="1 2" key="1">
    <citation type="submission" date="2023-08" db="EMBL/GenBank/DDBJ databases">
        <title>The draft genome sequence of Paracraurococcus sp. LOR1-02.</title>
        <authorList>
            <person name="Kingkaew E."/>
            <person name="Tanasupawat S."/>
        </authorList>
    </citation>
    <scope>NUCLEOTIDE SEQUENCE [LARGE SCALE GENOMIC DNA]</scope>
    <source>
        <strain evidence="1 2">LOR1-02</strain>
    </source>
</reference>
<dbReference type="RefSeq" id="WP_305103620.1">
    <property type="nucleotide sequence ID" value="NZ_JAUTWS010000008.1"/>
</dbReference>
<sequence length="440" mass="49006">MSWSSRVIWQEGMFLRAQHFQQQDRWTEALLRAVALPLRPYPWGLVAWEPEEGLLRSGRFALASAAGLFEDGTPFAFPAEAEHPPPLELGESAAGQVVHLALPILQAGNAEVAAPGHDGRYAVEDFDAADTQSLAREQGRLAVGRLRLRYLLGSEDRTGHHCIGLARVREVTPDRRVVLDPQWIPPALTCLAAPVLKAFVAELFGMLGQRGEELGGRLAQPGTRGAAEVQDVLLLQAVNRWQGLLAHWAEAPLIHPETLYATLVQMVAELSTFTDRRRPRDYPPYRHEDLQISFTPVIADLRQALSRVQPRNAVPVPLQERGYGIRVGLITDRSLLRGSVFVLTAQASMPDETLRRLLPRHLRIGAVENIHTLVNTQLPGIEVRPLPAAPRQLPFYDGATYFELNPRDPLWSSLQNASGIAAHINRDFPDLRLELWAIRN</sequence>
<evidence type="ECO:0000313" key="1">
    <source>
        <dbReference type="EMBL" id="MDO9708754.1"/>
    </source>
</evidence>
<dbReference type="InterPro" id="IPR010263">
    <property type="entry name" value="T6SS_TssK"/>
</dbReference>
<dbReference type="Pfam" id="PF05936">
    <property type="entry name" value="T6SS_VasE"/>
    <property type="match status" value="1"/>
</dbReference>
<dbReference type="Proteomes" id="UP001243009">
    <property type="component" value="Unassembled WGS sequence"/>
</dbReference>
<gene>
    <name evidence="1" type="primary">tssK</name>
    <name evidence="1" type="ORF">Q7A36_10420</name>
</gene>
<protein>
    <submittedName>
        <fullName evidence="1">Type VI secretion system baseplate subunit TssK</fullName>
    </submittedName>
</protein>
<accession>A0ABT9DY00</accession>
<dbReference type="NCBIfam" id="TIGR03353">
    <property type="entry name" value="VI_chp_4"/>
    <property type="match status" value="1"/>
</dbReference>
<organism evidence="1 2">
    <name type="scientific">Paracraurococcus lichenis</name>
    <dbReference type="NCBI Taxonomy" id="3064888"/>
    <lineage>
        <taxon>Bacteria</taxon>
        <taxon>Pseudomonadati</taxon>
        <taxon>Pseudomonadota</taxon>
        <taxon>Alphaproteobacteria</taxon>
        <taxon>Acetobacterales</taxon>
        <taxon>Roseomonadaceae</taxon>
        <taxon>Paracraurococcus</taxon>
    </lineage>
</organism>
<dbReference type="PANTHER" id="PTHR35566">
    <property type="entry name" value="BLR3599 PROTEIN"/>
    <property type="match status" value="1"/>
</dbReference>
<dbReference type="PANTHER" id="PTHR35566:SF1">
    <property type="entry name" value="TYPE VI SECRETION SYSTEM BASEPLATE COMPONENT TSSK1"/>
    <property type="match status" value="1"/>
</dbReference>